<reference evidence="2 3" key="1">
    <citation type="journal article" date="2020" name="Nature">
        <title>Six reference-quality genomes reveal evolution of bat adaptations.</title>
        <authorList>
            <person name="Jebb D."/>
            <person name="Huang Z."/>
            <person name="Pippel M."/>
            <person name="Hughes G.M."/>
            <person name="Lavrichenko K."/>
            <person name="Devanna P."/>
            <person name="Winkler S."/>
            <person name="Jermiin L.S."/>
            <person name="Skirmuntt E.C."/>
            <person name="Katzourakis A."/>
            <person name="Burkitt-Gray L."/>
            <person name="Ray D.A."/>
            <person name="Sullivan K.A.M."/>
            <person name="Roscito J.G."/>
            <person name="Kirilenko B.M."/>
            <person name="Davalos L.M."/>
            <person name="Corthals A.P."/>
            <person name="Power M.L."/>
            <person name="Jones G."/>
            <person name="Ransome R.D."/>
            <person name="Dechmann D.K.N."/>
            <person name="Locatelli A.G."/>
            <person name="Puechmaille S.J."/>
            <person name="Fedrigo O."/>
            <person name="Jarvis E.D."/>
            <person name="Hiller M."/>
            <person name="Vernes S.C."/>
            <person name="Myers E.W."/>
            <person name="Teeling E.C."/>
        </authorList>
    </citation>
    <scope>NUCLEOTIDE SEQUENCE [LARGE SCALE GENOMIC DNA]</scope>
    <source>
        <strain evidence="2">MRhiFer1</strain>
        <tissue evidence="2">Lung</tissue>
    </source>
</reference>
<evidence type="ECO:0000313" key="2">
    <source>
        <dbReference type="EMBL" id="KAF6313011.1"/>
    </source>
</evidence>
<gene>
    <name evidence="2" type="ORF">mRhiFer1_008550</name>
</gene>
<dbReference type="Proteomes" id="UP000585614">
    <property type="component" value="Unassembled WGS sequence"/>
</dbReference>
<feature type="compositionally biased region" description="Basic and acidic residues" evidence="1">
    <location>
        <begin position="128"/>
        <end position="137"/>
    </location>
</feature>
<dbReference type="AlphaFoldDB" id="A0A7J7UJN6"/>
<evidence type="ECO:0000256" key="1">
    <source>
        <dbReference type="SAM" id="MobiDB-lite"/>
    </source>
</evidence>
<organism evidence="2 3">
    <name type="scientific">Rhinolophus ferrumequinum</name>
    <name type="common">Greater horseshoe bat</name>
    <dbReference type="NCBI Taxonomy" id="59479"/>
    <lineage>
        <taxon>Eukaryota</taxon>
        <taxon>Metazoa</taxon>
        <taxon>Chordata</taxon>
        <taxon>Craniata</taxon>
        <taxon>Vertebrata</taxon>
        <taxon>Euteleostomi</taxon>
        <taxon>Mammalia</taxon>
        <taxon>Eutheria</taxon>
        <taxon>Laurasiatheria</taxon>
        <taxon>Chiroptera</taxon>
        <taxon>Yinpterochiroptera</taxon>
        <taxon>Rhinolophoidea</taxon>
        <taxon>Rhinolophidae</taxon>
        <taxon>Rhinolophinae</taxon>
        <taxon>Rhinolophus</taxon>
    </lineage>
</organism>
<sequence>MGARGPRSPPVPASCFSPFSILGSPVPSLSSRDLGEGLPQASLFEALLCPRCWAAVPPSWASVLVLTIVLCCDGGGERILSLPRPVPGGAPTSPAWDPWLCPTPAPDPAQIQMFTGSLLPTPSLSRSEAPKEKAQKA</sequence>
<comment type="caution">
    <text evidence="2">The sequence shown here is derived from an EMBL/GenBank/DDBJ whole genome shotgun (WGS) entry which is preliminary data.</text>
</comment>
<evidence type="ECO:0000313" key="3">
    <source>
        <dbReference type="Proteomes" id="UP000585614"/>
    </source>
</evidence>
<name>A0A7J7UJN6_RHIFE</name>
<accession>A0A7J7UJN6</accession>
<dbReference type="EMBL" id="JACAGC010000016">
    <property type="protein sequence ID" value="KAF6313011.1"/>
    <property type="molecule type" value="Genomic_DNA"/>
</dbReference>
<feature type="region of interest" description="Disordered" evidence="1">
    <location>
        <begin position="118"/>
        <end position="137"/>
    </location>
</feature>
<proteinExistence type="predicted"/>
<protein>
    <submittedName>
        <fullName evidence="2">Uncharacterized protein</fullName>
    </submittedName>
</protein>